<dbReference type="AlphaFoldDB" id="H2Z0X0"/>
<dbReference type="STRING" id="51511.ENSCSAVP00000011232"/>
<accession>H2Z0X0</accession>
<sequence>FFEAQRSGHLPPNNRIPWRSHSALRDGEDHGIDLSGGYYNDGGYVKYGFPMAFTTTQLAWSLLEFRNAYLASHQIPHIMNAIKWATDYFIKCHVSEFEFYGQVSNKDIDDEYWGRPEDFTGSRPSYKITQSNPGSDLAAETAAALAASAIVFNNTASNYSSILLHHARQLFDFAQNYTGAYHESIPQAETNYKSWSGYWDELSWAAAWLYKATGESRYLTKSMYYLENNPDRSRITTFSWDDKRAGATFLLAQITNDTLVGVSAFCDAQQPGSGPAYTPKGLLYISEWGPNRHAANVGFLCLLAAKIGISRDFYQSFAYRQLSYILGNGGRSYVVGFGNNPPDRPFHRASSCPPAPALCTWDNKDSNGPNPQVLTGAMVAGPDRWDTFTNDRSDSKHNSVAIDFNSALQALAAGILEIQVTGQTFSEPNPEELLASISETFSVRHDYGEVLRKSLLFYEAQRSGKLPANNRVLWRKSAFVDDRGLNGEDLSGGYFDAGDYVKFNLPMAFTTTVLSWGVLAYTDAYNATDQLAHAHSAIKWATDYFIKCHVKKYEYYAQVGEGVIDHLLWRSPPRNSTRHRRAFKLTTTSPGTEVVAETAAAMAAASVVFRSVNPSYSEELIRHARDLYDFGNNYREVYHRSIRDVQNFYRSYSGYKDELAWAASWLYFATEEQEFLTDAQAKYNEFNLDNRKPAGFHWDDKTAGVQLLLAQMTSDPKFNRSVEQFCDRFLPGGDFPYTPKGLVFIQEWGVLRHAAGVAFICMGAANLGVKPEIYRDFAKRQIHYMLGDSGLGSYVIGYGPSPPTRPHHR</sequence>
<reference evidence="12" key="1">
    <citation type="submission" date="2003-08" db="EMBL/GenBank/DDBJ databases">
        <authorList>
            <person name="Birren B."/>
            <person name="Nusbaum C."/>
            <person name="Abebe A."/>
            <person name="Abouelleil A."/>
            <person name="Adekoya E."/>
            <person name="Ait-zahra M."/>
            <person name="Allen N."/>
            <person name="Allen T."/>
            <person name="An P."/>
            <person name="Anderson M."/>
            <person name="Anderson S."/>
            <person name="Arachchi H."/>
            <person name="Armbruster J."/>
            <person name="Bachantsang P."/>
            <person name="Baldwin J."/>
            <person name="Barry A."/>
            <person name="Bayul T."/>
            <person name="Blitshsteyn B."/>
            <person name="Bloom T."/>
            <person name="Blye J."/>
            <person name="Boguslavskiy L."/>
            <person name="Borowsky M."/>
            <person name="Boukhgalter B."/>
            <person name="Brunache A."/>
            <person name="Butler J."/>
            <person name="Calixte N."/>
            <person name="Calvo S."/>
            <person name="Camarata J."/>
            <person name="Campo K."/>
            <person name="Chang J."/>
            <person name="Cheshatsang Y."/>
            <person name="Citroen M."/>
            <person name="Collymore A."/>
            <person name="Considine T."/>
            <person name="Cook A."/>
            <person name="Cooke P."/>
            <person name="Corum B."/>
            <person name="Cuomo C."/>
            <person name="David R."/>
            <person name="Dawoe T."/>
            <person name="Degray S."/>
            <person name="Dodge S."/>
            <person name="Dooley K."/>
            <person name="Dorje P."/>
            <person name="Dorjee K."/>
            <person name="Dorris L."/>
            <person name="Duffey N."/>
            <person name="Dupes A."/>
            <person name="Elkins T."/>
            <person name="Engels R."/>
            <person name="Erickson J."/>
            <person name="Farina A."/>
            <person name="Faro S."/>
            <person name="Ferreira P."/>
            <person name="Fischer H."/>
            <person name="Fitzgerald M."/>
            <person name="Foley K."/>
            <person name="Gage D."/>
            <person name="Galagan J."/>
            <person name="Gearin G."/>
            <person name="Gnerre S."/>
            <person name="Gnirke A."/>
            <person name="Goyette A."/>
            <person name="Graham J."/>
            <person name="Grandbois E."/>
            <person name="Gyaltsen K."/>
            <person name="Hafez N."/>
            <person name="Hagopian D."/>
            <person name="Hagos B."/>
            <person name="Hall J."/>
            <person name="Hatcher B."/>
            <person name="Heller A."/>
            <person name="Higgins H."/>
            <person name="Honan T."/>
            <person name="Horn A."/>
            <person name="Houde N."/>
            <person name="Hughes L."/>
            <person name="Hulme W."/>
            <person name="Husby E."/>
            <person name="Iliev I."/>
            <person name="Jaffe D."/>
            <person name="Jones C."/>
            <person name="Kamal M."/>
            <person name="Kamat A."/>
            <person name="Kamvysselis M."/>
            <person name="Karlsson E."/>
            <person name="Kells C."/>
            <person name="Kieu A."/>
            <person name="Kisner P."/>
            <person name="Kodira C."/>
            <person name="Kulbokas E."/>
            <person name="Labutti K."/>
            <person name="Lama D."/>
            <person name="Landers T."/>
            <person name="Leger J."/>
            <person name="Levine S."/>
            <person name="Lewis D."/>
            <person name="Lewis T."/>
            <person name="Lindblad-toh K."/>
            <person name="Liu X."/>
            <person name="Lokyitsang T."/>
            <person name="Lokyitsang Y."/>
            <person name="Lucien O."/>
            <person name="Lui A."/>
            <person name="Ma L.J."/>
            <person name="Mabbitt R."/>
            <person name="Macdonald J."/>
            <person name="Maclean C."/>
            <person name="Major J."/>
            <person name="Manning J."/>
            <person name="Marabella R."/>
            <person name="Maru K."/>
            <person name="Matthews C."/>
            <person name="Mauceli E."/>
            <person name="Mccarthy M."/>
            <person name="Mcdonough S."/>
            <person name="Mcghee T."/>
            <person name="Meldrim J."/>
            <person name="Meneus L."/>
            <person name="Mesirov J."/>
            <person name="Mihalev A."/>
            <person name="Mihova T."/>
            <person name="Mikkelsen T."/>
            <person name="Mlenga V."/>
            <person name="Moru K."/>
            <person name="Mozes J."/>
            <person name="Mulrain L."/>
            <person name="Munson G."/>
            <person name="Naylor J."/>
            <person name="Newes C."/>
            <person name="Nguyen C."/>
            <person name="Nguyen N."/>
            <person name="Nguyen T."/>
            <person name="Nicol R."/>
            <person name="Nielsen C."/>
            <person name="Nizzari M."/>
            <person name="Norbu C."/>
            <person name="Norbu N."/>
            <person name="O'donnell P."/>
            <person name="Okoawo O."/>
            <person name="O'leary S."/>
            <person name="Omotosho B."/>
            <person name="O'neill K."/>
            <person name="Osman S."/>
            <person name="Parker S."/>
            <person name="Perrin D."/>
            <person name="Phunkhang P."/>
            <person name="Piqani B."/>
            <person name="Purcell S."/>
            <person name="Rachupka T."/>
            <person name="Ramasamy U."/>
            <person name="Rameau R."/>
            <person name="Ray V."/>
            <person name="Raymond C."/>
            <person name="Retta R."/>
            <person name="Richardson S."/>
            <person name="Rise C."/>
            <person name="Rodriguez J."/>
            <person name="Rogers J."/>
            <person name="Rogov P."/>
            <person name="Rutman M."/>
            <person name="Schupbach R."/>
            <person name="Seaman C."/>
            <person name="Settipalli S."/>
            <person name="Sharpe T."/>
            <person name="Sheridan J."/>
            <person name="Sherpa N."/>
            <person name="Shi J."/>
            <person name="Smirnov S."/>
            <person name="Smith C."/>
            <person name="Sougnez C."/>
            <person name="Spencer B."/>
            <person name="Stalker J."/>
            <person name="Stange-thomann N."/>
            <person name="Stavropoulos S."/>
            <person name="Stetson K."/>
            <person name="Stone C."/>
            <person name="Stone S."/>
            <person name="Stubbs M."/>
            <person name="Talamas J."/>
            <person name="Tchuinga P."/>
            <person name="Tenzing P."/>
            <person name="Tesfaye S."/>
            <person name="Theodore J."/>
            <person name="Thoulutsang Y."/>
            <person name="Topham K."/>
            <person name="Towey S."/>
            <person name="Tsamla T."/>
            <person name="Tsomo N."/>
            <person name="Vallee D."/>
            <person name="Vassiliev H."/>
            <person name="Venkataraman V."/>
            <person name="Vinson J."/>
            <person name="Vo A."/>
            <person name="Wade C."/>
            <person name="Wang S."/>
            <person name="Wangchuk T."/>
            <person name="Wangdi T."/>
            <person name="Whittaker C."/>
            <person name="Wilkinson J."/>
            <person name="Wu Y."/>
            <person name="Wyman D."/>
            <person name="Yadav S."/>
            <person name="Yang S."/>
            <person name="Yang X."/>
            <person name="Yeager S."/>
            <person name="Yee E."/>
            <person name="Young G."/>
            <person name="Zainoun J."/>
            <person name="Zembeck L."/>
            <person name="Zimmer A."/>
            <person name="Zody M."/>
            <person name="Lander E."/>
        </authorList>
    </citation>
    <scope>NUCLEOTIDE SEQUENCE [LARGE SCALE GENOMIC DNA]</scope>
</reference>
<dbReference type="EC" id="3.2.1.4" evidence="9"/>
<keyword evidence="3 8" id="KW-0378">Hydrolase</keyword>
<evidence type="ECO:0000256" key="5">
    <source>
        <dbReference type="ARBA" id="ARBA00023277"/>
    </source>
</evidence>
<evidence type="ECO:0000313" key="12">
    <source>
        <dbReference type="Proteomes" id="UP000007875"/>
    </source>
</evidence>
<evidence type="ECO:0000313" key="11">
    <source>
        <dbReference type="Ensembl" id="ENSCSAVP00000011232.1"/>
    </source>
</evidence>
<evidence type="ECO:0000256" key="4">
    <source>
        <dbReference type="ARBA" id="ARBA00023001"/>
    </source>
</evidence>
<evidence type="ECO:0000256" key="8">
    <source>
        <dbReference type="PROSITE-ProRule" id="PRU10059"/>
    </source>
</evidence>
<dbReference type="Proteomes" id="UP000007875">
    <property type="component" value="Unassembled WGS sequence"/>
</dbReference>
<keyword evidence="4 9" id="KW-0136">Cellulose degradation</keyword>
<feature type="active site" evidence="8">
    <location>
        <position position="807"/>
    </location>
</feature>
<proteinExistence type="inferred from homology"/>
<dbReference type="GO" id="GO:0030245">
    <property type="term" value="P:cellulose catabolic process"/>
    <property type="evidence" value="ECO:0007669"/>
    <property type="project" value="UniProtKB-KW"/>
</dbReference>
<dbReference type="eggNOG" id="ENOG502QRF6">
    <property type="taxonomic scope" value="Eukaryota"/>
</dbReference>
<reference evidence="11" key="2">
    <citation type="submission" date="2025-08" db="UniProtKB">
        <authorList>
            <consortium name="Ensembl"/>
        </authorList>
    </citation>
    <scope>IDENTIFICATION</scope>
</reference>
<keyword evidence="5 8" id="KW-0119">Carbohydrate metabolism</keyword>
<feature type="domain" description="Glycoside hydrolase family 9" evidence="10">
    <location>
        <begin position="447"/>
        <end position="809"/>
    </location>
</feature>
<evidence type="ECO:0000256" key="9">
    <source>
        <dbReference type="RuleBase" id="RU361166"/>
    </source>
</evidence>
<evidence type="ECO:0000256" key="7">
    <source>
        <dbReference type="ARBA" id="ARBA00023326"/>
    </source>
</evidence>
<keyword evidence="7 8" id="KW-0624">Polysaccharide degradation</keyword>
<comment type="catalytic activity">
    <reaction evidence="1 9">
        <text>Endohydrolysis of (1-&gt;4)-beta-D-glucosidic linkages in cellulose, lichenin and cereal beta-D-glucans.</text>
        <dbReference type="EC" id="3.2.1.4"/>
    </reaction>
</comment>
<dbReference type="SUPFAM" id="SSF48208">
    <property type="entry name" value="Six-hairpin glycosidases"/>
    <property type="match status" value="2"/>
</dbReference>
<dbReference type="Ensembl" id="ENSCSAVT00000011363.1">
    <property type="protein sequence ID" value="ENSCSAVP00000011232.1"/>
    <property type="gene ID" value="ENSCSAVG00000006573.1"/>
</dbReference>
<organism evidence="11 12">
    <name type="scientific">Ciona savignyi</name>
    <name type="common">Pacific transparent sea squirt</name>
    <dbReference type="NCBI Taxonomy" id="51511"/>
    <lineage>
        <taxon>Eukaryota</taxon>
        <taxon>Metazoa</taxon>
        <taxon>Chordata</taxon>
        <taxon>Tunicata</taxon>
        <taxon>Ascidiacea</taxon>
        <taxon>Phlebobranchia</taxon>
        <taxon>Cionidae</taxon>
        <taxon>Ciona</taxon>
    </lineage>
</organism>
<dbReference type="Pfam" id="PF00759">
    <property type="entry name" value="Glyco_hydro_9"/>
    <property type="match status" value="2"/>
</dbReference>
<feature type="domain" description="Glycoside hydrolase family 9" evidence="10">
    <location>
        <begin position="1"/>
        <end position="411"/>
    </location>
</feature>
<evidence type="ECO:0000259" key="10">
    <source>
        <dbReference type="Pfam" id="PF00759"/>
    </source>
</evidence>
<reference evidence="11" key="3">
    <citation type="submission" date="2025-09" db="UniProtKB">
        <authorList>
            <consortium name="Ensembl"/>
        </authorList>
    </citation>
    <scope>IDENTIFICATION</scope>
</reference>
<dbReference type="GeneTree" id="ENSGT00530000064776"/>
<name>H2Z0X0_CIOSA</name>
<dbReference type="HOGENOM" id="CLU_348709_0_0_1"/>
<evidence type="ECO:0000256" key="1">
    <source>
        <dbReference type="ARBA" id="ARBA00000966"/>
    </source>
</evidence>
<protein>
    <recommendedName>
        <fullName evidence="9">Endoglucanase</fullName>
        <ecNumber evidence="9">3.2.1.4</ecNumber>
    </recommendedName>
</protein>
<dbReference type="InParanoid" id="H2Z0X0"/>
<evidence type="ECO:0000256" key="6">
    <source>
        <dbReference type="ARBA" id="ARBA00023295"/>
    </source>
</evidence>
<dbReference type="InterPro" id="IPR008928">
    <property type="entry name" value="6-hairpin_glycosidase_sf"/>
</dbReference>
<dbReference type="InterPro" id="IPR012341">
    <property type="entry name" value="6hp_glycosidase-like_sf"/>
</dbReference>
<dbReference type="InterPro" id="IPR001701">
    <property type="entry name" value="Glyco_hydro_9"/>
</dbReference>
<dbReference type="Gene3D" id="1.50.10.10">
    <property type="match status" value="2"/>
</dbReference>
<keyword evidence="6 8" id="KW-0326">Glycosidase</keyword>
<evidence type="ECO:0000256" key="2">
    <source>
        <dbReference type="ARBA" id="ARBA00007072"/>
    </source>
</evidence>
<dbReference type="PROSITE" id="PS00592">
    <property type="entry name" value="GH9_2"/>
    <property type="match status" value="1"/>
</dbReference>
<evidence type="ECO:0000256" key="3">
    <source>
        <dbReference type="ARBA" id="ARBA00022801"/>
    </source>
</evidence>
<keyword evidence="12" id="KW-1185">Reference proteome</keyword>
<dbReference type="InterPro" id="IPR018221">
    <property type="entry name" value="Glyco_hydro_9_His_AS"/>
</dbReference>
<dbReference type="GO" id="GO:0008810">
    <property type="term" value="F:cellulase activity"/>
    <property type="evidence" value="ECO:0007669"/>
    <property type="project" value="UniProtKB-EC"/>
</dbReference>
<comment type="similarity">
    <text evidence="2 8 9">Belongs to the glycosyl hydrolase 9 (cellulase E) family.</text>
</comment>
<dbReference type="PANTHER" id="PTHR22298">
    <property type="entry name" value="ENDO-1,4-BETA-GLUCANASE"/>
    <property type="match status" value="1"/>
</dbReference>